<dbReference type="PANTHER" id="PTHR23302">
    <property type="entry name" value="TRANSMEMBRANE CHANNEL-RELATED"/>
    <property type="match status" value="1"/>
</dbReference>
<feature type="transmembrane region" description="Helical" evidence="6">
    <location>
        <begin position="535"/>
        <end position="561"/>
    </location>
</feature>
<feature type="transmembrane region" description="Helical" evidence="6">
    <location>
        <begin position="310"/>
        <end position="335"/>
    </location>
</feature>
<comment type="caution">
    <text evidence="9">The sequence shown here is derived from an EMBL/GenBank/DDBJ whole genome shotgun (WGS) entry which is preliminary data.</text>
</comment>
<evidence type="ECO:0000313" key="10">
    <source>
        <dbReference type="Proteomes" id="UP001148018"/>
    </source>
</evidence>
<dbReference type="AlphaFoldDB" id="A0A9Q0E6X2"/>
<feature type="domain" description="TMC" evidence="8">
    <location>
        <begin position="474"/>
        <end position="579"/>
    </location>
</feature>
<sequence length="694" mass="77028">MFLFRNREEKGLAPVSRGPQALRGPAEAQPKNQESLELEEIGGTTTTTTADDCTLRRDVIGKVRGGATKSRYSRATLKILSSMPSRNIGENAVACISLRAKHSAQRCRVHTSPGPPPCWDAEQGVCSGAEEGENIRTQLVSDLRRLPAGQCLGALKASPLNLAQKILLRKLARDDGWPVGRDPPHRGVLWVFAVWLKLLGGRFGSPVLSYFLFLRTLLFFNVLLVLVVGLLLVLPQTLEPPPHNASLHTHGALHLLTGGGYVAHSVMFYGYYGNTDSSSAMQDILDRPISSSSNGGGPQTEAPASYNIPLAYFFTITTGLFLTGIILVCSFSWSLGRSFRVLPSRGKMALNVFCCWDFRVTKEESVQRQSEDISARLKLWLRLLAWVLCLAAVFLSGFATYCLADHLHTVGATNLLLPGLFQLVLRAERYESPFVATYVSIFRNLLLKVGLLGTLCYHWLWRIASEPQRYGLQCWESFVGQELYRLLLMDFFCTLIYTCTWELGWRLISSRVLKRGRRPVFDVSRHVLELIYGQTLTWLGVFFAPLLPAVQLLKLILLFYIRKSSVMLNCEAPGTPWRARHMTTVFSALLCFPSFVGAVTCVTYAVWTLAPSPACGPFPNAVTAAAGRSRHRGAGVVFLIVTYVHAQMCAGQRRIISLLERQIVNQGVEKKFLISKLQALYEDEKEDLGGGPRG</sequence>
<dbReference type="InterPro" id="IPR012496">
    <property type="entry name" value="TMC_dom"/>
</dbReference>
<dbReference type="InterPro" id="IPR038900">
    <property type="entry name" value="TMC"/>
</dbReference>
<dbReference type="OrthoDB" id="1936208at2759"/>
<evidence type="ECO:0000256" key="1">
    <source>
        <dbReference type="ARBA" id="ARBA00004141"/>
    </source>
</evidence>
<dbReference type="Pfam" id="PF07810">
    <property type="entry name" value="TMC"/>
    <property type="match status" value="1"/>
</dbReference>
<keyword evidence="10" id="KW-1185">Reference proteome</keyword>
<feature type="transmembrane region" description="Helical" evidence="6">
    <location>
        <begin position="581"/>
        <end position="607"/>
    </location>
</feature>
<evidence type="ECO:0000256" key="6">
    <source>
        <dbReference type="RuleBase" id="RU310713"/>
    </source>
</evidence>
<accession>A0A9Q0E6X2</accession>
<feature type="transmembrane region" description="Helical" evidence="6">
    <location>
        <begin position="253"/>
        <end position="272"/>
    </location>
</feature>
<evidence type="ECO:0000256" key="2">
    <source>
        <dbReference type="ARBA" id="ARBA00006510"/>
    </source>
</evidence>
<dbReference type="GO" id="GO:0008381">
    <property type="term" value="F:mechanosensitive monoatomic ion channel activity"/>
    <property type="evidence" value="ECO:0007669"/>
    <property type="project" value="TreeGrafter"/>
</dbReference>
<dbReference type="Proteomes" id="UP001148018">
    <property type="component" value="Unassembled WGS sequence"/>
</dbReference>
<feature type="transmembrane region" description="Helical" evidence="6">
    <location>
        <begin position="210"/>
        <end position="233"/>
    </location>
</feature>
<evidence type="ECO:0000256" key="4">
    <source>
        <dbReference type="ARBA" id="ARBA00022989"/>
    </source>
</evidence>
<evidence type="ECO:0000256" key="5">
    <source>
        <dbReference type="ARBA" id="ARBA00023136"/>
    </source>
</evidence>
<proteinExistence type="inferred from homology"/>
<feature type="compositionally biased region" description="Basic and acidic residues" evidence="7">
    <location>
        <begin position="1"/>
        <end position="11"/>
    </location>
</feature>
<dbReference type="GO" id="GO:0005886">
    <property type="term" value="C:plasma membrane"/>
    <property type="evidence" value="ECO:0007669"/>
    <property type="project" value="InterPro"/>
</dbReference>
<reference evidence="9" key="1">
    <citation type="submission" date="2022-07" db="EMBL/GenBank/DDBJ databases">
        <title>Chromosome-level genome of Muraenolepis orangiensis.</title>
        <authorList>
            <person name="Kim J."/>
        </authorList>
    </citation>
    <scope>NUCLEOTIDE SEQUENCE</scope>
    <source>
        <strain evidence="9">KU_S4_2022</strain>
        <tissue evidence="9">Muscle</tissue>
    </source>
</reference>
<evidence type="ECO:0000313" key="9">
    <source>
        <dbReference type="EMBL" id="KAJ3601341.1"/>
    </source>
</evidence>
<feature type="transmembrane region" description="Helical" evidence="6">
    <location>
        <begin position="445"/>
        <end position="464"/>
    </location>
</feature>
<gene>
    <name evidence="9" type="ORF">NHX12_032312</name>
</gene>
<feature type="transmembrane region" description="Helical" evidence="6">
    <location>
        <begin position="484"/>
        <end position="508"/>
    </location>
</feature>
<feature type="transmembrane region" description="Helical" evidence="6">
    <location>
        <begin position="379"/>
        <end position="401"/>
    </location>
</feature>
<protein>
    <recommendedName>
        <fullName evidence="6">Transmembrane channel-like protein</fullName>
    </recommendedName>
</protein>
<comment type="similarity">
    <text evidence="2 6">Belongs to the TMC family.</text>
</comment>
<keyword evidence="4 6" id="KW-1133">Transmembrane helix</keyword>
<evidence type="ECO:0000256" key="7">
    <source>
        <dbReference type="SAM" id="MobiDB-lite"/>
    </source>
</evidence>
<dbReference type="EMBL" id="JANIIK010000047">
    <property type="protein sequence ID" value="KAJ3601341.1"/>
    <property type="molecule type" value="Genomic_DNA"/>
</dbReference>
<feature type="region of interest" description="Disordered" evidence="7">
    <location>
        <begin position="1"/>
        <end position="49"/>
    </location>
</feature>
<keyword evidence="5 6" id="KW-0472">Membrane</keyword>
<dbReference type="PANTHER" id="PTHR23302:SF4">
    <property type="entry name" value="TRANSMEMBRANE CHANNEL-LIKE PROTEIN 6"/>
    <property type="match status" value="1"/>
</dbReference>
<comment type="subcellular location">
    <subcellularLocation>
        <location evidence="1 6">Membrane</location>
        <topology evidence="1 6">Multi-pass membrane protein</topology>
    </subcellularLocation>
</comment>
<keyword evidence="3 6" id="KW-0812">Transmembrane</keyword>
<evidence type="ECO:0000256" key="3">
    <source>
        <dbReference type="ARBA" id="ARBA00022692"/>
    </source>
</evidence>
<evidence type="ECO:0000259" key="8">
    <source>
        <dbReference type="Pfam" id="PF07810"/>
    </source>
</evidence>
<organism evidence="9 10">
    <name type="scientific">Muraenolepis orangiensis</name>
    <name type="common">Patagonian moray cod</name>
    <dbReference type="NCBI Taxonomy" id="630683"/>
    <lineage>
        <taxon>Eukaryota</taxon>
        <taxon>Metazoa</taxon>
        <taxon>Chordata</taxon>
        <taxon>Craniata</taxon>
        <taxon>Vertebrata</taxon>
        <taxon>Euteleostomi</taxon>
        <taxon>Actinopterygii</taxon>
        <taxon>Neopterygii</taxon>
        <taxon>Teleostei</taxon>
        <taxon>Neoteleostei</taxon>
        <taxon>Acanthomorphata</taxon>
        <taxon>Zeiogadaria</taxon>
        <taxon>Gadariae</taxon>
        <taxon>Gadiformes</taxon>
        <taxon>Muraenolepidoidei</taxon>
        <taxon>Muraenolepididae</taxon>
        <taxon>Muraenolepis</taxon>
    </lineage>
</organism>
<name>A0A9Q0E6X2_9TELE</name>